<accession>A0ABR2J704</accession>
<evidence type="ECO:0000256" key="1">
    <source>
        <dbReference type="SAM" id="MobiDB-lite"/>
    </source>
</evidence>
<feature type="region of interest" description="Disordered" evidence="1">
    <location>
        <begin position="115"/>
        <end position="136"/>
    </location>
</feature>
<evidence type="ECO:0000313" key="5">
    <source>
        <dbReference type="Proteomes" id="UP001390339"/>
    </source>
</evidence>
<protein>
    <submittedName>
        <fullName evidence="4">DUF346 domain-containing protein</fullName>
    </submittedName>
</protein>
<dbReference type="Proteomes" id="UP001390339">
    <property type="component" value="Unassembled WGS sequence"/>
</dbReference>
<dbReference type="Pfam" id="PF26607">
    <property type="entry name" value="DUF8189"/>
    <property type="match status" value="1"/>
</dbReference>
<keyword evidence="2" id="KW-0472">Membrane</keyword>
<dbReference type="Gene3D" id="2.120.10.70">
    <property type="entry name" value="Fucose-specific lectin"/>
    <property type="match status" value="1"/>
</dbReference>
<reference evidence="4 5" key="1">
    <citation type="journal article" date="2024" name="IMA Fungus">
        <title>Apiospora arundinis, a panoply of carbohydrate-active enzymes and secondary metabolites.</title>
        <authorList>
            <person name="Sorensen T."/>
            <person name="Petersen C."/>
            <person name="Muurmann A.T."/>
            <person name="Christiansen J.V."/>
            <person name="Brundto M.L."/>
            <person name="Overgaard C.K."/>
            <person name="Boysen A.T."/>
            <person name="Wollenberg R.D."/>
            <person name="Larsen T.O."/>
            <person name="Sorensen J.L."/>
            <person name="Nielsen K.L."/>
            <person name="Sondergaard T.E."/>
        </authorList>
    </citation>
    <scope>NUCLEOTIDE SEQUENCE [LARGE SCALE GENOMIC DNA]</scope>
    <source>
        <strain evidence="4 5">AAU 773</strain>
    </source>
</reference>
<organism evidence="4 5">
    <name type="scientific">Apiospora arundinis</name>
    <dbReference type="NCBI Taxonomy" id="335852"/>
    <lineage>
        <taxon>Eukaryota</taxon>
        <taxon>Fungi</taxon>
        <taxon>Dikarya</taxon>
        <taxon>Ascomycota</taxon>
        <taxon>Pezizomycotina</taxon>
        <taxon>Sordariomycetes</taxon>
        <taxon>Xylariomycetidae</taxon>
        <taxon>Amphisphaeriales</taxon>
        <taxon>Apiosporaceae</taxon>
        <taxon>Apiospora</taxon>
    </lineage>
</organism>
<name>A0ABR2J704_9PEZI</name>
<dbReference type="EMBL" id="JAPCWZ010000003">
    <property type="protein sequence ID" value="KAK8873549.1"/>
    <property type="molecule type" value="Genomic_DNA"/>
</dbReference>
<gene>
    <name evidence="4" type="ORF">PGQ11_004063</name>
</gene>
<evidence type="ECO:0000256" key="2">
    <source>
        <dbReference type="SAM" id="Phobius"/>
    </source>
</evidence>
<keyword evidence="5" id="KW-1185">Reference proteome</keyword>
<feature type="compositionally biased region" description="Basic and acidic residues" evidence="1">
    <location>
        <begin position="1"/>
        <end position="10"/>
    </location>
</feature>
<dbReference type="InterPro" id="IPR058502">
    <property type="entry name" value="PLL-like_beta-prop"/>
</dbReference>
<feature type="region of interest" description="Disordered" evidence="1">
    <location>
        <begin position="176"/>
        <end position="204"/>
    </location>
</feature>
<feature type="transmembrane region" description="Helical" evidence="2">
    <location>
        <begin position="145"/>
        <end position="169"/>
    </location>
</feature>
<comment type="caution">
    <text evidence="4">The sequence shown here is derived from an EMBL/GenBank/DDBJ whole genome shotgun (WGS) entry which is preliminary data.</text>
</comment>
<sequence length="596" mass="63994">MADPQNHRDQQPGLEVAHSEYNEASSPQVVQPMSGESAPEVALPDHVWIYPVHDADEQQKVLPGGVLLQQRLQQTSLDQQYSPDYNSKYQSLRGKHFLTTPEVVPYSADGSTLASEYGGHQTPSETPLGEASIVQPPQKRSRRKIIIIAVVVTFIITGAVVGGVVGALMSRPNSNNNSNGASSNGASPAVPSPDTQAAAMSGGLGSPTSVAPGFAPTAISRGYPHMEVFALSSNKERSVYRKYRNSNATSANEFMPYGLEMELVGGDVDRDKTPSISVSWRHHVENGVPSNRTELHIAGTFKNKVFRKYRDRDGADSWSPGPAGTWDVFETGTWASSPTQVRYPPDASLMAAFFLCKAQPGLGICFWQWTPENNWSLAGNPIAGKSDLQSWAAPAAVAWNGDDSRLDVFAVSHVNNHLMHTWRDGSSDSLGTWAPYEDLKGFVTTPPVAVARAPGVLDVFARGGDGGLWHLGFQNGNWSSWELLSGPGFQIQGQPEAISTSADTIDVFVWGVKGELLHKKFNNSADPKWAPSATASLNGGFEVIIDKGLSGPPKAVTDGTGLIHLLAYDENNNIILTTLSSKPGVDTTKTVIATVP</sequence>
<dbReference type="SUPFAM" id="SSF89372">
    <property type="entry name" value="Fucose-specific lectin"/>
    <property type="match status" value="1"/>
</dbReference>
<feature type="compositionally biased region" description="Polar residues" evidence="1">
    <location>
        <begin position="22"/>
        <end position="31"/>
    </location>
</feature>
<evidence type="ECO:0000259" key="3">
    <source>
        <dbReference type="Pfam" id="PF26607"/>
    </source>
</evidence>
<feature type="region of interest" description="Disordered" evidence="1">
    <location>
        <begin position="1"/>
        <end position="38"/>
    </location>
</feature>
<keyword evidence="2" id="KW-1133">Transmembrane helix</keyword>
<evidence type="ECO:0000313" key="4">
    <source>
        <dbReference type="EMBL" id="KAK8873549.1"/>
    </source>
</evidence>
<feature type="domain" description="PLL-like beta propeller" evidence="3">
    <location>
        <begin position="377"/>
        <end position="539"/>
    </location>
</feature>
<keyword evidence="2" id="KW-0812">Transmembrane</keyword>
<proteinExistence type="predicted"/>
<feature type="compositionally biased region" description="Low complexity" evidence="1">
    <location>
        <begin position="176"/>
        <end position="193"/>
    </location>
</feature>